<name>A0A0E9W5D5_ANGAN</name>
<organism evidence="1">
    <name type="scientific">Anguilla anguilla</name>
    <name type="common">European freshwater eel</name>
    <name type="synonym">Muraena anguilla</name>
    <dbReference type="NCBI Taxonomy" id="7936"/>
    <lineage>
        <taxon>Eukaryota</taxon>
        <taxon>Metazoa</taxon>
        <taxon>Chordata</taxon>
        <taxon>Craniata</taxon>
        <taxon>Vertebrata</taxon>
        <taxon>Euteleostomi</taxon>
        <taxon>Actinopterygii</taxon>
        <taxon>Neopterygii</taxon>
        <taxon>Teleostei</taxon>
        <taxon>Anguilliformes</taxon>
        <taxon>Anguillidae</taxon>
        <taxon>Anguilla</taxon>
    </lineage>
</organism>
<protein>
    <submittedName>
        <fullName evidence="1">Uncharacterized protein</fullName>
    </submittedName>
</protein>
<evidence type="ECO:0000313" key="1">
    <source>
        <dbReference type="EMBL" id="JAH85577.1"/>
    </source>
</evidence>
<sequence length="18" mass="2206">MKDYDFMHSLVFNAFLQV</sequence>
<dbReference type="AlphaFoldDB" id="A0A0E9W5D5"/>
<reference evidence="1" key="1">
    <citation type="submission" date="2014-11" db="EMBL/GenBank/DDBJ databases">
        <authorList>
            <person name="Amaro Gonzalez C."/>
        </authorList>
    </citation>
    <scope>NUCLEOTIDE SEQUENCE</scope>
</reference>
<reference evidence="1" key="2">
    <citation type="journal article" date="2015" name="Fish Shellfish Immunol.">
        <title>Early steps in the European eel (Anguilla anguilla)-Vibrio vulnificus interaction in the gills: Role of the RtxA13 toxin.</title>
        <authorList>
            <person name="Callol A."/>
            <person name="Pajuelo D."/>
            <person name="Ebbesson L."/>
            <person name="Teles M."/>
            <person name="MacKenzie S."/>
            <person name="Amaro C."/>
        </authorList>
    </citation>
    <scope>NUCLEOTIDE SEQUENCE</scope>
</reference>
<dbReference type="EMBL" id="GBXM01023000">
    <property type="protein sequence ID" value="JAH85577.1"/>
    <property type="molecule type" value="Transcribed_RNA"/>
</dbReference>
<accession>A0A0E9W5D5</accession>
<proteinExistence type="predicted"/>